<dbReference type="AlphaFoldDB" id="A0A2U3P5F4"/>
<dbReference type="OrthoDB" id="583431at2"/>
<proteinExistence type="predicted"/>
<dbReference type="InterPro" id="IPR046037">
    <property type="entry name" value="DUF5995"/>
</dbReference>
<evidence type="ECO:0000313" key="2">
    <source>
        <dbReference type="Proteomes" id="UP000240424"/>
    </source>
</evidence>
<organism evidence="1 2">
    <name type="scientific">Mycobacterium numidiamassiliense</name>
    <dbReference type="NCBI Taxonomy" id="1841861"/>
    <lineage>
        <taxon>Bacteria</taxon>
        <taxon>Bacillati</taxon>
        <taxon>Actinomycetota</taxon>
        <taxon>Actinomycetes</taxon>
        <taxon>Mycobacteriales</taxon>
        <taxon>Mycobacteriaceae</taxon>
        <taxon>Mycobacterium</taxon>
    </lineage>
</organism>
<accession>A0A2U3P5F4</accession>
<sequence length="263" mass="29176">MTTKLGRLAKATSVDDVLTNVAQIIDWASKEGSPIGYFAVVYQRVTLAVQKAIKTPKKFEDPALVAKLDVGFAQRYFSALNGFFYPNAVGGLTLPWEVAFVGALDKQAIILQHLLIAFNAHISFDLGMACCTVAPTPAALNALKGDFDRVNEILAAQIPGIVDVLQKLSPELVWTRRLIPDELRVFNGMLENMRRGAWLFAVYMVMHRDDADQKRVRQEAEAAVLNTWYLQAPERCSPLPALIRGIAEHESHDVAENMKALQK</sequence>
<dbReference type="Pfam" id="PF19458">
    <property type="entry name" value="DUF5995"/>
    <property type="match status" value="1"/>
</dbReference>
<protein>
    <submittedName>
        <fullName evidence="1">Uncharacterized protein</fullName>
    </submittedName>
</protein>
<gene>
    <name evidence="1" type="ORF">MNAB215_1164</name>
</gene>
<reference evidence="1 2" key="1">
    <citation type="submission" date="2017-01" db="EMBL/GenBank/DDBJ databases">
        <authorList>
            <consortium name="Urmite Genomes"/>
        </authorList>
    </citation>
    <scope>NUCLEOTIDE SEQUENCE [LARGE SCALE GENOMIC DNA]</scope>
    <source>
        <strain evidence="1 2">AB215</strain>
    </source>
</reference>
<dbReference type="STRING" id="1841861.GCA_900157365_05367"/>
<dbReference type="Proteomes" id="UP000240424">
    <property type="component" value="Unassembled WGS sequence"/>
</dbReference>
<dbReference type="EMBL" id="FUEZ01000003">
    <property type="protein sequence ID" value="SPM38983.1"/>
    <property type="molecule type" value="Genomic_DNA"/>
</dbReference>
<dbReference type="RefSeq" id="WP_131829083.1">
    <property type="nucleotide sequence ID" value="NZ_FUEZ01000003.1"/>
</dbReference>
<evidence type="ECO:0000313" key="1">
    <source>
        <dbReference type="EMBL" id="SPM38983.1"/>
    </source>
</evidence>
<keyword evidence="2" id="KW-1185">Reference proteome</keyword>
<name>A0A2U3P5F4_9MYCO</name>